<dbReference type="EMBL" id="GGEC01028906">
    <property type="protein sequence ID" value="MBX09390.1"/>
    <property type="molecule type" value="Transcribed_RNA"/>
</dbReference>
<feature type="region of interest" description="Disordered" evidence="1">
    <location>
        <begin position="1"/>
        <end position="23"/>
    </location>
</feature>
<proteinExistence type="predicted"/>
<evidence type="ECO:0000313" key="2">
    <source>
        <dbReference type="EMBL" id="MBX09390.1"/>
    </source>
</evidence>
<reference evidence="2" key="1">
    <citation type="submission" date="2018-02" db="EMBL/GenBank/DDBJ databases">
        <title>Rhizophora mucronata_Transcriptome.</title>
        <authorList>
            <person name="Meera S.P."/>
            <person name="Sreeshan A."/>
            <person name="Augustine A."/>
        </authorList>
    </citation>
    <scope>NUCLEOTIDE SEQUENCE</scope>
    <source>
        <tissue evidence="2">Leaf</tissue>
    </source>
</reference>
<accession>A0A2P2KUI3</accession>
<organism evidence="2">
    <name type="scientific">Rhizophora mucronata</name>
    <name type="common">Asiatic mangrove</name>
    <dbReference type="NCBI Taxonomy" id="61149"/>
    <lineage>
        <taxon>Eukaryota</taxon>
        <taxon>Viridiplantae</taxon>
        <taxon>Streptophyta</taxon>
        <taxon>Embryophyta</taxon>
        <taxon>Tracheophyta</taxon>
        <taxon>Spermatophyta</taxon>
        <taxon>Magnoliopsida</taxon>
        <taxon>eudicotyledons</taxon>
        <taxon>Gunneridae</taxon>
        <taxon>Pentapetalae</taxon>
        <taxon>rosids</taxon>
        <taxon>fabids</taxon>
        <taxon>Malpighiales</taxon>
        <taxon>Rhizophoraceae</taxon>
        <taxon>Rhizophora</taxon>
    </lineage>
</organism>
<protein>
    <submittedName>
        <fullName evidence="2">Uncharacterized protein</fullName>
    </submittedName>
</protein>
<evidence type="ECO:0000256" key="1">
    <source>
        <dbReference type="SAM" id="MobiDB-lite"/>
    </source>
</evidence>
<dbReference type="AlphaFoldDB" id="A0A2P2KUI3"/>
<name>A0A2P2KUI3_RHIMU</name>
<sequence length="41" mass="4683">MEVGAFKKSGKAENGSEIFRDEKQIGMESNEFENRRLSFSV</sequence>